<feature type="transmembrane region" description="Helical" evidence="1">
    <location>
        <begin position="107"/>
        <end position="130"/>
    </location>
</feature>
<dbReference type="KEGG" id="lku:APS55_03650"/>
<dbReference type="AlphaFoldDB" id="A0AAC8WBR9"/>
<dbReference type="EMBL" id="CP012920">
    <property type="protein sequence ID" value="ALJ31376.1"/>
    <property type="molecule type" value="Genomic_DNA"/>
</dbReference>
<evidence type="ECO:0000313" key="2">
    <source>
        <dbReference type="EMBL" id="ALJ31376.1"/>
    </source>
</evidence>
<evidence type="ECO:0008006" key="4">
    <source>
        <dbReference type="Google" id="ProtNLM"/>
    </source>
</evidence>
<sequence length="285" mass="31775">MILLSLIKRNFKLYFGDRKRILFSLMGSLIAVVLYLLFLKTNIQREWNNIDSGMQLLDYWLMGGTIAITAITTTGDALHQRIYDIESKRMNDLMMTNASKSIIDMSYIISAAIIGLMMQIIVYIILTGLFMLLDQIHFDLSIFGQLIGAMIIGSVVWTLFNMIILMFVKKESVLPSLNAIISSSAGFFAGVYMPLGFLSGGASKLLKFTPALYDASMLRNILMKSQLEESFHDVNGQVLEDFKATMGLKINGLANSMGSMLVCGLFIGMFFVVFVLLTGLSKKTK</sequence>
<protein>
    <recommendedName>
        <fullName evidence="4">Multidrug ABC transporter permease</fullName>
    </recommendedName>
</protein>
<organism evidence="2 3">
    <name type="scientific">Apilactobacillus kunkeei</name>
    <dbReference type="NCBI Taxonomy" id="148814"/>
    <lineage>
        <taxon>Bacteria</taxon>
        <taxon>Bacillati</taxon>
        <taxon>Bacillota</taxon>
        <taxon>Bacilli</taxon>
        <taxon>Lactobacillales</taxon>
        <taxon>Lactobacillaceae</taxon>
        <taxon>Apilactobacillus</taxon>
    </lineage>
</organism>
<proteinExistence type="predicted"/>
<dbReference type="RefSeq" id="WP_051961138.1">
    <property type="nucleotide sequence ID" value="NZ_CP012920.1"/>
</dbReference>
<dbReference type="PANTHER" id="PTHR43229">
    <property type="entry name" value="NODULATION PROTEIN J"/>
    <property type="match status" value="1"/>
</dbReference>
<feature type="transmembrane region" description="Helical" evidence="1">
    <location>
        <begin position="179"/>
        <end position="198"/>
    </location>
</feature>
<keyword evidence="1" id="KW-0472">Membrane</keyword>
<keyword evidence="1" id="KW-0812">Transmembrane</keyword>
<dbReference type="PANTHER" id="PTHR43229:SF2">
    <property type="entry name" value="NODULATION PROTEIN J"/>
    <property type="match status" value="1"/>
</dbReference>
<reference evidence="3" key="1">
    <citation type="submission" date="2015-10" db="EMBL/GenBank/DDBJ databases">
        <title>Bioinformatic analysis of the first complete genome sequence of Lactobacillus kunkeei strain MP2, an Apis mellifera gut isolate.</title>
        <authorList>
            <person name="Asenjo F."/>
            <person name="Olmos A."/>
            <person name="Henriquez-Piskulich P."/>
            <person name="Aldea P."/>
            <person name="Ugalde J.A."/>
            <person name="Trombert A.N."/>
        </authorList>
    </citation>
    <scope>NUCLEOTIDE SEQUENCE [LARGE SCALE GENOMIC DNA]</scope>
    <source>
        <strain evidence="3">MP2</strain>
    </source>
</reference>
<keyword evidence="1" id="KW-1133">Transmembrane helix</keyword>
<feature type="transmembrane region" description="Helical" evidence="1">
    <location>
        <begin position="59"/>
        <end position="79"/>
    </location>
</feature>
<gene>
    <name evidence="2" type="ORF">APS55_03650</name>
</gene>
<dbReference type="InterPro" id="IPR051784">
    <property type="entry name" value="Nod_factor_ABC_transporter"/>
</dbReference>
<accession>A0AAC8WBR9</accession>
<feature type="transmembrane region" description="Helical" evidence="1">
    <location>
        <begin position="142"/>
        <end position="167"/>
    </location>
</feature>
<reference evidence="2 3" key="2">
    <citation type="journal article" date="2016" name="PeerJ">
        <title>Genome sequencing and analysis of the first complete genome of Lactobacillus kunkeei strain MP2, an Apis mellifera gut isolate.</title>
        <authorList>
            <person name="Asenjo F."/>
            <person name="Olmos A."/>
            <person name="Henriquez-Piskulich P."/>
            <person name="Polanco V."/>
            <person name="Aldea P."/>
            <person name="Ugalde J.A."/>
            <person name="Trombert A.N."/>
        </authorList>
    </citation>
    <scope>NUCLEOTIDE SEQUENCE [LARGE SCALE GENOMIC DNA]</scope>
    <source>
        <strain evidence="2 3">MP2</strain>
    </source>
</reference>
<feature type="transmembrane region" description="Helical" evidence="1">
    <location>
        <begin position="257"/>
        <end position="280"/>
    </location>
</feature>
<dbReference type="Proteomes" id="UP000067203">
    <property type="component" value="Chromosome"/>
</dbReference>
<name>A0AAC8WBR9_9LACO</name>
<feature type="transmembrane region" description="Helical" evidence="1">
    <location>
        <begin position="21"/>
        <end position="39"/>
    </location>
</feature>
<evidence type="ECO:0000313" key="3">
    <source>
        <dbReference type="Proteomes" id="UP000067203"/>
    </source>
</evidence>
<evidence type="ECO:0000256" key="1">
    <source>
        <dbReference type="SAM" id="Phobius"/>
    </source>
</evidence>